<evidence type="ECO:0000313" key="5">
    <source>
        <dbReference type="Proteomes" id="UP000189004"/>
    </source>
</evidence>
<dbReference type="RefSeq" id="WP_077690864.1">
    <property type="nucleotide sequence ID" value="NZ_JACCHL010000001.1"/>
</dbReference>
<name>A0A1V3C0Y7_9ACTN</name>
<evidence type="ECO:0000256" key="2">
    <source>
        <dbReference type="SAM" id="SignalP"/>
    </source>
</evidence>
<accession>A0A1V3C0Y7</accession>
<dbReference type="EMBL" id="JACCHL010000001">
    <property type="protein sequence ID" value="NYH50573.1"/>
    <property type="molecule type" value="Genomic_DNA"/>
</dbReference>
<accession>A0A7Y9X7S7</accession>
<dbReference type="OrthoDB" id="3430637at2"/>
<evidence type="ECO:0000256" key="1">
    <source>
        <dbReference type="SAM" id="MobiDB-lite"/>
    </source>
</evidence>
<dbReference type="Proteomes" id="UP000189004">
    <property type="component" value="Unassembled WGS sequence"/>
</dbReference>
<dbReference type="EMBL" id="MCOK01000001">
    <property type="protein sequence ID" value="OOC54461.1"/>
    <property type="molecule type" value="Genomic_DNA"/>
</dbReference>
<protein>
    <submittedName>
        <fullName evidence="4">Uncharacterized protein</fullName>
    </submittedName>
</protein>
<comment type="caution">
    <text evidence="4">The sequence shown here is derived from an EMBL/GenBank/DDBJ whole genome shotgun (WGS) entry which is preliminary data.</text>
</comment>
<reference evidence="5" key="2">
    <citation type="submission" date="2016-08" db="EMBL/GenBank/DDBJ databases">
        <authorList>
            <person name="Tokovenko B."/>
            <person name="Kalinowski J."/>
        </authorList>
    </citation>
    <scope>NUCLEOTIDE SEQUENCE [LARGE SCALE GENOMIC DNA]</scope>
    <source>
        <strain evidence="5">UTMC102</strain>
    </source>
</reference>
<evidence type="ECO:0000313" key="6">
    <source>
        <dbReference type="Proteomes" id="UP000584931"/>
    </source>
</evidence>
<organism evidence="4 5">
    <name type="scientific">Nocardiopsis sinuspersici</name>
    <dbReference type="NCBI Taxonomy" id="501010"/>
    <lineage>
        <taxon>Bacteria</taxon>
        <taxon>Bacillati</taxon>
        <taxon>Actinomycetota</taxon>
        <taxon>Actinomycetes</taxon>
        <taxon>Streptosporangiales</taxon>
        <taxon>Nocardiopsidaceae</taxon>
        <taxon>Nocardiopsis</taxon>
    </lineage>
</organism>
<proteinExistence type="predicted"/>
<dbReference type="Proteomes" id="UP000584931">
    <property type="component" value="Unassembled WGS sequence"/>
</dbReference>
<feature type="signal peptide" evidence="2">
    <location>
        <begin position="1"/>
        <end position="29"/>
    </location>
</feature>
<keyword evidence="5" id="KW-1185">Reference proteome</keyword>
<evidence type="ECO:0000313" key="4">
    <source>
        <dbReference type="EMBL" id="OOC54461.1"/>
    </source>
</evidence>
<reference evidence="3 6" key="3">
    <citation type="submission" date="2020-07" db="EMBL/GenBank/DDBJ databases">
        <title>Sequencing the genomes of 1000 actinobacteria strains.</title>
        <authorList>
            <person name="Klenk H.-P."/>
        </authorList>
    </citation>
    <scope>NUCLEOTIDE SEQUENCE [LARGE SCALE GENOMIC DNA]</scope>
    <source>
        <strain evidence="3 6">DSM 45278</strain>
    </source>
</reference>
<dbReference type="AlphaFoldDB" id="A0A1V3C0Y7"/>
<sequence length="83" mass="8656">MQKKTLYRVTLTVIAAPVLAFGAPAVASADAYYESETSGAGPHGAFNHEVESSAGDGEAWFEESWDYAGKDGSYSSSTESGAD</sequence>
<gene>
    <name evidence="3" type="ORF">HNR06_000162</name>
    <name evidence="4" type="ORF">NOSIN_12125</name>
</gene>
<evidence type="ECO:0000313" key="3">
    <source>
        <dbReference type="EMBL" id="NYH50573.1"/>
    </source>
</evidence>
<reference evidence="4" key="1">
    <citation type="submission" date="2016-08" db="EMBL/GenBank/DDBJ databases">
        <authorList>
            <person name="Seilhamer J.J."/>
        </authorList>
    </citation>
    <scope>NUCLEOTIDE SEQUENCE [LARGE SCALE GENOMIC DNA]</scope>
    <source>
        <strain evidence="4">UTMC102</strain>
    </source>
</reference>
<keyword evidence="2" id="KW-0732">Signal</keyword>
<feature type="chain" id="PRO_5044566668" evidence="2">
    <location>
        <begin position="30"/>
        <end position="83"/>
    </location>
</feature>
<feature type="region of interest" description="Disordered" evidence="1">
    <location>
        <begin position="35"/>
        <end position="55"/>
    </location>
</feature>